<dbReference type="InterPro" id="IPR010649">
    <property type="entry name" value="NapE_TorE"/>
</dbReference>
<reference evidence="2 3" key="1">
    <citation type="submission" date="2019-05" db="EMBL/GenBank/DDBJ databases">
        <title>Microbulbifer harenosus sp. nov., an alginate-degrading bacterium isolated from coastal sand.</title>
        <authorList>
            <person name="Huang H."/>
            <person name="Mo K."/>
            <person name="Bao S."/>
        </authorList>
    </citation>
    <scope>NUCLEOTIDE SEQUENCE [LARGE SCALE GENOMIC DNA]</scope>
    <source>
        <strain evidence="2 3">HB161719</strain>
    </source>
</reference>
<sequence length="63" mass="6853">MSGEAGLAQQKPVVISEQRRRETRLVVFILVFLFPILAIAIVGGYGFAVWILQMIFGPPGPPG</sequence>
<evidence type="ECO:0000313" key="2">
    <source>
        <dbReference type="EMBL" id="TLM78222.1"/>
    </source>
</evidence>
<keyword evidence="1" id="KW-1133">Transmembrane helix</keyword>
<dbReference type="EMBL" id="VANI01000007">
    <property type="protein sequence ID" value="TLM78222.1"/>
    <property type="molecule type" value="Genomic_DNA"/>
</dbReference>
<gene>
    <name evidence="2" type="ORF">FDY93_07290</name>
</gene>
<keyword evidence="1" id="KW-0812">Transmembrane</keyword>
<dbReference type="Proteomes" id="UP000306791">
    <property type="component" value="Unassembled WGS sequence"/>
</dbReference>
<keyword evidence="1" id="KW-0472">Membrane</keyword>
<accession>A0ABY2UPQ7</accession>
<evidence type="ECO:0000313" key="3">
    <source>
        <dbReference type="Proteomes" id="UP000306791"/>
    </source>
</evidence>
<keyword evidence="3" id="KW-1185">Reference proteome</keyword>
<proteinExistence type="predicted"/>
<feature type="transmembrane region" description="Helical" evidence="1">
    <location>
        <begin position="25"/>
        <end position="52"/>
    </location>
</feature>
<evidence type="ECO:0000256" key="1">
    <source>
        <dbReference type="SAM" id="Phobius"/>
    </source>
</evidence>
<name>A0ABY2UPQ7_9GAMM</name>
<comment type="caution">
    <text evidence="2">The sequence shown here is derived from an EMBL/GenBank/DDBJ whole genome shotgun (WGS) entry which is preliminary data.</text>
</comment>
<dbReference type="Pfam" id="PF06796">
    <property type="entry name" value="NapE"/>
    <property type="match status" value="1"/>
</dbReference>
<organism evidence="2 3">
    <name type="scientific">Microbulbifer harenosus</name>
    <dbReference type="NCBI Taxonomy" id="2576840"/>
    <lineage>
        <taxon>Bacteria</taxon>
        <taxon>Pseudomonadati</taxon>
        <taxon>Pseudomonadota</taxon>
        <taxon>Gammaproteobacteria</taxon>
        <taxon>Cellvibrionales</taxon>
        <taxon>Microbulbiferaceae</taxon>
        <taxon>Microbulbifer</taxon>
    </lineage>
</organism>
<protein>
    <submittedName>
        <fullName evidence="2">Nitrate reductase</fullName>
    </submittedName>
</protein>